<sequence>MTFPKCGQFYIALPKSAYMTQEMTAEYFSPMLTTAKH</sequence>
<protein>
    <submittedName>
        <fullName evidence="1">Uncharacterized protein</fullName>
    </submittedName>
</protein>
<accession>E9SAL3</accession>
<dbReference type="Proteomes" id="UP000004259">
    <property type="component" value="Unassembled WGS sequence"/>
</dbReference>
<gene>
    <name evidence="1" type="ORF">CUS_7975</name>
</gene>
<evidence type="ECO:0000313" key="2">
    <source>
        <dbReference type="Proteomes" id="UP000004259"/>
    </source>
</evidence>
<reference evidence="1 2" key="1">
    <citation type="submission" date="2011-02" db="EMBL/GenBank/DDBJ databases">
        <authorList>
            <person name="Nelson K.E."/>
            <person name="Sutton G."/>
            <person name="Torralba M."/>
            <person name="Durkin S."/>
            <person name="Harkins D."/>
            <person name="Montgomery R."/>
            <person name="Ziemer C."/>
            <person name="Klaassens E."/>
            <person name="Ocuiv P."/>
            <person name="Morrison M."/>
        </authorList>
    </citation>
    <scope>NUCLEOTIDE SEQUENCE [LARGE SCALE GENOMIC DNA]</scope>
    <source>
        <strain evidence="1 2">8</strain>
    </source>
</reference>
<name>E9SAL3_RUMAL</name>
<comment type="caution">
    <text evidence="1">The sequence shown here is derived from an EMBL/GenBank/DDBJ whole genome shotgun (WGS) entry which is preliminary data.</text>
</comment>
<evidence type="ECO:0000313" key="1">
    <source>
        <dbReference type="EMBL" id="EGC03556.1"/>
    </source>
</evidence>
<proteinExistence type="predicted"/>
<dbReference type="EMBL" id="ADKM02000062">
    <property type="protein sequence ID" value="EGC03556.1"/>
    <property type="molecule type" value="Genomic_DNA"/>
</dbReference>
<dbReference type="AlphaFoldDB" id="E9SAL3"/>
<organism evidence="1 2">
    <name type="scientific">Ruminococcus albus 8</name>
    <dbReference type="NCBI Taxonomy" id="246199"/>
    <lineage>
        <taxon>Bacteria</taxon>
        <taxon>Bacillati</taxon>
        <taxon>Bacillota</taxon>
        <taxon>Clostridia</taxon>
        <taxon>Eubacteriales</taxon>
        <taxon>Oscillospiraceae</taxon>
        <taxon>Ruminococcus</taxon>
    </lineage>
</organism>
<keyword evidence="2" id="KW-1185">Reference proteome</keyword>
<dbReference type="STRING" id="246199.CUS_7975"/>